<evidence type="ECO:0000313" key="2">
    <source>
        <dbReference type="Proteomes" id="UP000812440"/>
    </source>
</evidence>
<proteinExistence type="predicted"/>
<dbReference type="EMBL" id="JAACNH010000003">
    <property type="protein sequence ID" value="KAG8449418.1"/>
    <property type="molecule type" value="Genomic_DNA"/>
</dbReference>
<accession>A0A8T2JZB6</accession>
<reference evidence="1" key="1">
    <citation type="thesis" date="2020" institute="ProQuest LLC" country="789 East Eisenhower Parkway, Ann Arbor, MI, USA">
        <title>Comparative Genomics and Chromosome Evolution.</title>
        <authorList>
            <person name="Mudd A.B."/>
        </authorList>
    </citation>
    <scope>NUCLEOTIDE SEQUENCE</scope>
    <source>
        <strain evidence="1">Female2</strain>
        <tissue evidence="1">Blood</tissue>
    </source>
</reference>
<keyword evidence="2" id="KW-1185">Reference proteome</keyword>
<sequence length="55" mass="6208">MSSVVLYGWSLLGGLEKREKKVQHRKQIHMAGIGRWSTALPSEKPNISSTSLHYN</sequence>
<evidence type="ECO:0000313" key="1">
    <source>
        <dbReference type="EMBL" id="KAG8449418.1"/>
    </source>
</evidence>
<gene>
    <name evidence="1" type="ORF">GDO86_016170</name>
</gene>
<dbReference type="AlphaFoldDB" id="A0A8T2JZB6"/>
<protein>
    <submittedName>
        <fullName evidence="1">Uncharacterized protein</fullName>
    </submittedName>
</protein>
<organism evidence="1 2">
    <name type="scientific">Hymenochirus boettgeri</name>
    <name type="common">Congo dwarf clawed frog</name>
    <dbReference type="NCBI Taxonomy" id="247094"/>
    <lineage>
        <taxon>Eukaryota</taxon>
        <taxon>Metazoa</taxon>
        <taxon>Chordata</taxon>
        <taxon>Craniata</taxon>
        <taxon>Vertebrata</taxon>
        <taxon>Euteleostomi</taxon>
        <taxon>Amphibia</taxon>
        <taxon>Batrachia</taxon>
        <taxon>Anura</taxon>
        <taxon>Pipoidea</taxon>
        <taxon>Pipidae</taxon>
        <taxon>Pipinae</taxon>
        <taxon>Hymenochirus</taxon>
    </lineage>
</organism>
<comment type="caution">
    <text evidence="1">The sequence shown here is derived from an EMBL/GenBank/DDBJ whole genome shotgun (WGS) entry which is preliminary data.</text>
</comment>
<name>A0A8T2JZB6_9PIPI</name>
<dbReference type="Proteomes" id="UP000812440">
    <property type="component" value="Chromosome 8_10"/>
</dbReference>